<dbReference type="Proteomes" id="UP000289152">
    <property type="component" value="Unassembled WGS sequence"/>
</dbReference>
<evidence type="ECO:0000313" key="2">
    <source>
        <dbReference type="EMBL" id="RXK40362.1"/>
    </source>
</evidence>
<dbReference type="AlphaFoldDB" id="A0A4Q1BR77"/>
<dbReference type="EMBL" id="SDIL01000019">
    <property type="protein sequence ID" value="RXK40362.1"/>
    <property type="molecule type" value="Genomic_DNA"/>
</dbReference>
<feature type="compositionally biased region" description="Low complexity" evidence="1">
    <location>
        <begin position="315"/>
        <end position="335"/>
    </location>
</feature>
<organism evidence="2 3">
    <name type="scientific">Tremella mesenterica</name>
    <name type="common">Jelly fungus</name>
    <dbReference type="NCBI Taxonomy" id="5217"/>
    <lineage>
        <taxon>Eukaryota</taxon>
        <taxon>Fungi</taxon>
        <taxon>Dikarya</taxon>
        <taxon>Basidiomycota</taxon>
        <taxon>Agaricomycotina</taxon>
        <taxon>Tremellomycetes</taxon>
        <taxon>Tremellales</taxon>
        <taxon>Tremellaceae</taxon>
        <taxon>Tremella</taxon>
    </lineage>
</organism>
<comment type="caution">
    <text evidence="2">The sequence shown here is derived from an EMBL/GenBank/DDBJ whole genome shotgun (WGS) entry which is preliminary data.</text>
</comment>
<dbReference type="STRING" id="5217.A0A4Q1BR77"/>
<feature type="region of interest" description="Disordered" evidence="1">
    <location>
        <begin position="302"/>
        <end position="350"/>
    </location>
</feature>
<feature type="region of interest" description="Disordered" evidence="1">
    <location>
        <begin position="1"/>
        <end position="31"/>
    </location>
</feature>
<evidence type="ECO:0000256" key="1">
    <source>
        <dbReference type="SAM" id="MobiDB-lite"/>
    </source>
</evidence>
<name>A0A4Q1BR77_TREME</name>
<keyword evidence="3" id="KW-1185">Reference proteome</keyword>
<dbReference type="VEuPathDB" id="FungiDB:TREMEDRAFT_64488"/>
<gene>
    <name evidence="2" type="ORF">M231_02345</name>
</gene>
<feature type="region of interest" description="Disordered" evidence="1">
    <location>
        <begin position="227"/>
        <end position="247"/>
    </location>
</feature>
<dbReference type="OrthoDB" id="2575262at2759"/>
<reference evidence="2 3" key="1">
    <citation type="submission" date="2016-06" db="EMBL/GenBank/DDBJ databases">
        <title>Evolution of pathogenesis and genome organization in the Tremellales.</title>
        <authorList>
            <person name="Cuomo C."/>
            <person name="Litvintseva A."/>
            <person name="Heitman J."/>
            <person name="Chen Y."/>
            <person name="Sun S."/>
            <person name="Springer D."/>
            <person name="Dromer F."/>
            <person name="Young S."/>
            <person name="Zeng Q."/>
            <person name="Chapman S."/>
            <person name="Gujja S."/>
            <person name="Saif S."/>
            <person name="Birren B."/>
        </authorList>
    </citation>
    <scope>NUCLEOTIDE SEQUENCE [LARGE SCALE GENOMIC DNA]</scope>
    <source>
        <strain evidence="2 3">ATCC 28783</strain>
    </source>
</reference>
<accession>A0A4Q1BR77</accession>
<feature type="compositionally biased region" description="Low complexity" evidence="1">
    <location>
        <begin position="1"/>
        <end position="22"/>
    </location>
</feature>
<protein>
    <submittedName>
        <fullName evidence="2">Uncharacterized protein</fullName>
    </submittedName>
</protein>
<evidence type="ECO:0000313" key="3">
    <source>
        <dbReference type="Proteomes" id="UP000289152"/>
    </source>
</evidence>
<sequence>MSRILTPINTTPSPSRPTSFPTSPTPSLNPAPPPLPASLQILVYLLRELVYWANIWLDRLWALVHDLFYLGLTIMRLVEHVPMYGSRARSGLVGEGKAVVIIGAKESIGQHLTLRLAKLGYTVFPLLPQPSTYSPPTSQALASLLLTWGDIKKHLLVSYPRHPGAVVPVMTDPEPKDWPWTWSVKSALKITGRLEHAGETIRAYCRDHHLCLVGIVCTPRGTLPPIPLPALSPSPPSPTKESQAGQGLGLDVGLTEESSGSIQPKPITNMIDLSDNDITSFVSEMEISGGNTSVLVARISQAPDQAPTEEEEKAGTTTTTTSFTPRRRGSSTSPALSMVEPDPDPAGLGLPSKNTLHSLFTGNVIEPVAMIGYLGDLLGNAKRHGKGKGKVIFINDLNGAGVMRMDEREGLAMRSVGGARREAIKGLRKEHGRGGLIAVCEIVAGRLIRRRNLSPEDLPDIHLRTSTSHSKLPKIPQSNRPAPFFPFLHTPTPTPSFHLPPTSTILTSFDPSNPGKGPFDPSEHYIATRQHFPPTPGLTPEQVLDMAPTIVAIDEHAIFCAVDTALKCRHARDRSYVGWEPLIRDWVGWIPGSGLVWWMVCLGAKLWARILTL</sequence>
<feature type="compositionally biased region" description="Pro residues" evidence="1">
    <location>
        <begin position="227"/>
        <end position="238"/>
    </location>
</feature>
<proteinExistence type="predicted"/>
<dbReference type="InParanoid" id="A0A4Q1BR77"/>